<comment type="caution">
    <text evidence="1">The sequence shown here is derived from an EMBL/GenBank/DDBJ whole genome shotgun (WGS) entry which is preliminary data.</text>
</comment>
<gene>
    <name evidence="1" type="ORF">CWD94_00495</name>
</gene>
<reference evidence="1 2" key="1">
    <citation type="submission" date="2017-11" db="EMBL/GenBank/DDBJ databases">
        <title>Bacterial isolate from king chilli rhizosphere.</title>
        <authorList>
            <person name="Takhelmayum P."/>
            <person name="Sarangthem I."/>
        </authorList>
    </citation>
    <scope>NUCLEOTIDE SEQUENCE [LARGE SCALE GENOMIC DNA]</scope>
    <source>
        <strain evidence="2">t26</strain>
    </source>
</reference>
<dbReference type="EMBL" id="PHQY01000002">
    <property type="protein sequence ID" value="PJO45571.1"/>
    <property type="molecule type" value="Genomic_DNA"/>
</dbReference>
<keyword evidence="1" id="KW-0808">Transferase</keyword>
<dbReference type="InterPro" id="IPR029063">
    <property type="entry name" value="SAM-dependent_MTases_sf"/>
</dbReference>
<keyword evidence="1" id="KW-0489">Methyltransferase</keyword>
<dbReference type="RefSeq" id="WP_100541795.1">
    <property type="nucleotide sequence ID" value="NZ_PHQY01000002.1"/>
</dbReference>
<name>A0A2M9QBY5_9BACI</name>
<dbReference type="GO" id="GO:0008168">
    <property type="term" value="F:methyltransferase activity"/>
    <property type="evidence" value="ECO:0007669"/>
    <property type="project" value="UniProtKB-KW"/>
</dbReference>
<accession>A0A2M9QBY5</accession>
<organism evidence="1 2">
    <name type="scientific">Lysinibacillus xylanilyticus</name>
    <dbReference type="NCBI Taxonomy" id="582475"/>
    <lineage>
        <taxon>Bacteria</taxon>
        <taxon>Bacillati</taxon>
        <taxon>Bacillota</taxon>
        <taxon>Bacilli</taxon>
        <taxon>Bacillales</taxon>
        <taxon>Bacillaceae</taxon>
        <taxon>Lysinibacillus</taxon>
    </lineage>
</organism>
<proteinExistence type="predicted"/>
<protein>
    <submittedName>
        <fullName evidence="1">SAM-dependent methyltransferase</fullName>
    </submittedName>
</protein>
<dbReference type="Proteomes" id="UP000232101">
    <property type="component" value="Unassembled WGS sequence"/>
</dbReference>
<dbReference type="GO" id="GO:0032259">
    <property type="term" value="P:methylation"/>
    <property type="evidence" value="ECO:0007669"/>
    <property type="project" value="UniProtKB-KW"/>
</dbReference>
<sequence length="234" mass="27466">MSIVKEDLKLDINRIVFIGRTYNEYIKMFDLSPKDLINKNVLDCAGGACSFTAHANKLGIQSTACDIAYYHHVNDLERKGLADIGHTMKHMKEAKENYVWDYFQDIDALREERNRALKDCVDDIRTNPHHYQAVTLPLLPFKDKQFDMSISAHLLFMYSDRLNYQFHLKSIKELIRVTKKEIRIFPLTDLYGHKYNQLSQLIKDLKEDIHLIEEVKVPYEFQKNANAMLVIKLK</sequence>
<evidence type="ECO:0000313" key="1">
    <source>
        <dbReference type="EMBL" id="PJO45571.1"/>
    </source>
</evidence>
<evidence type="ECO:0000313" key="2">
    <source>
        <dbReference type="Proteomes" id="UP000232101"/>
    </source>
</evidence>
<dbReference type="Gene3D" id="3.40.50.150">
    <property type="entry name" value="Vaccinia Virus protein VP39"/>
    <property type="match status" value="1"/>
</dbReference>
<dbReference type="AlphaFoldDB" id="A0A2M9QBY5"/>